<evidence type="ECO:0000256" key="1">
    <source>
        <dbReference type="SAM" id="SignalP"/>
    </source>
</evidence>
<protein>
    <recommendedName>
        <fullName evidence="4">Tetratricopeptide repeat protein</fullName>
    </recommendedName>
</protein>
<dbReference type="Proteomes" id="UP001302349">
    <property type="component" value="Chromosome"/>
</dbReference>
<keyword evidence="3" id="KW-1185">Reference proteome</keyword>
<name>A0ABZ0IWL9_9BACT</name>
<gene>
    <name evidence="2" type="ORF">RT717_09690</name>
</gene>
<sequence length="368" mass="41491">MAFGTQRASLGLILLSVLCMMGCSSPQASLPIADSPNPDKAYYSELLALVEDKVQEDPNNLGLRVKLASYHQTLEWPEVANANIEAILRMAPKDPEVMVLVADYYIHRNDFERSWIYAQQADRLGSVHPSLSLIKSKYHYSRRNYGEAARYLNHYFDTGGKLPEAFLVAAELDLQKKDTTKALSILERGVEANPGHRSMTRLLVTLFEQRSQFTELVALLEGYGKVTDDYSTYRGELLGAYFKGADYDKASSFAENWPEPSENGLFEYGSLMLESSMSDSAFWYADRMIQQDSLSVPGRLLKARYFNRRGRMGDAYNFYTSALALDSTNQIALEERGIVAGKIAYLRKLREQQAAMPVFDLTPKKSDN</sequence>
<reference evidence="2 3" key="1">
    <citation type="journal article" date="2023" name="Microbiol. Resour. Announc.">
        <title>Complete Genome Sequence of Imperialibacter roseus strain P4T.</title>
        <authorList>
            <person name="Tizabi D.R."/>
            <person name="Bachvaroff T."/>
            <person name="Hill R.T."/>
        </authorList>
    </citation>
    <scope>NUCLEOTIDE SEQUENCE [LARGE SCALE GENOMIC DNA]</scope>
    <source>
        <strain evidence="2 3">P4T</strain>
    </source>
</reference>
<evidence type="ECO:0008006" key="4">
    <source>
        <dbReference type="Google" id="ProtNLM"/>
    </source>
</evidence>
<proteinExistence type="predicted"/>
<keyword evidence="1" id="KW-0732">Signal</keyword>
<dbReference type="SUPFAM" id="SSF48452">
    <property type="entry name" value="TPR-like"/>
    <property type="match status" value="2"/>
</dbReference>
<feature type="signal peptide" evidence="1">
    <location>
        <begin position="1"/>
        <end position="28"/>
    </location>
</feature>
<dbReference type="EMBL" id="CP136051">
    <property type="protein sequence ID" value="WOK08907.1"/>
    <property type="molecule type" value="Genomic_DNA"/>
</dbReference>
<evidence type="ECO:0000313" key="3">
    <source>
        <dbReference type="Proteomes" id="UP001302349"/>
    </source>
</evidence>
<dbReference type="RefSeq" id="WP_317491538.1">
    <property type="nucleotide sequence ID" value="NZ_CP136051.1"/>
</dbReference>
<feature type="chain" id="PRO_5047471087" description="Tetratricopeptide repeat protein" evidence="1">
    <location>
        <begin position="29"/>
        <end position="368"/>
    </location>
</feature>
<accession>A0ABZ0IWL9</accession>
<evidence type="ECO:0000313" key="2">
    <source>
        <dbReference type="EMBL" id="WOK08907.1"/>
    </source>
</evidence>
<dbReference type="InterPro" id="IPR011990">
    <property type="entry name" value="TPR-like_helical_dom_sf"/>
</dbReference>
<dbReference type="Gene3D" id="1.25.40.10">
    <property type="entry name" value="Tetratricopeptide repeat domain"/>
    <property type="match status" value="2"/>
</dbReference>
<organism evidence="2 3">
    <name type="scientific">Imperialibacter roseus</name>
    <dbReference type="NCBI Taxonomy" id="1324217"/>
    <lineage>
        <taxon>Bacteria</taxon>
        <taxon>Pseudomonadati</taxon>
        <taxon>Bacteroidota</taxon>
        <taxon>Cytophagia</taxon>
        <taxon>Cytophagales</taxon>
        <taxon>Flammeovirgaceae</taxon>
        <taxon>Imperialibacter</taxon>
    </lineage>
</organism>